<keyword evidence="2" id="KW-1185">Reference proteome</keyword>
<dbReference type="OrthoDB" id="2082416at2"/>
<dbReference type="EMBL" id="CP003360">
    <property type="protein sequence ID" value="AFM26123.1"/>
    <property type="molecule type" value="Genomic_DNA"/>
</dbReference>
<dbReference type="STRING" id="706587.Desti_3472"/>
<accession>I4C982</accession>
<evidence type="ECO:0008006" key="3">
    <source>
        <dbReference type="Google" id="ProtNLM"/>
    </source>
</evidence>
<dbReference type="HOGENOM" id="CLU_051351_0_1_7"/>
<gene>
    <name evidence="1" type="ordered locus">Desti_3472</name>
</gene>
<sequence length="334" mass="38098">MATSVTSAFNQFMQNVVNLDPEETKSARKSRDWLVKQIRSFPEAEGSFPRLYSEKDIFFGSFARMTKIRPLDDIDMMICLHAQGSVYAESWGHCDITIRSAGSNLGPLCNDGTFTLNSRKVINKFVSHLSSVPQYKNAAIKRNLEAAVLNLTSYMWSFDIVPCFFTEPDAWGRTYYLIPDGNGAWKKSDPRNDRDRVTRVNQTHKGNILNVIRIMKYWNRRPTMPSMASYLLETMIVDHYDNVWCSEASSYVDLEIPKVLAHIANSLFSSVNDPTGVQGDINTLSHQDRQKIWSRANYDHQRALEARQLEDQGNQHASIAKWGEIFGSSFPDYG</sequence>
<name>I4C982_DESTA</name>
<dbReference type="eggNOG" id="COG1746">
    <property type="taxonomic scope" value="Bacteria"/>
</dbReference>
<dbReference type="Gene3D" id="3.30.460.90">
    <property type="match status" value="1"/>
</dbReference>
<dbReference type="AlphaFoldDB" id="I4C982"/>
<dbReference type="RefSeq" id="WP_014811256.1">
    <property type="nucleotide sequence ID" value="NC_018025.1"/>
</dbReference>
<evidence type="ECO:0000313" key="2">
    <source>
        <dbReference type="Proteomes" id="UP000006055"/>
    </source>
</evidence>
<protein>
    <recommendedName>
        <fullName evidence="3">Nucleotidyltransferase</fullName>
    </recommendedName>
</protein>
<evidence type="ECO:0000313" key="1">
    <source>
        <dbReference type="EMBL" id="AFM26123.1"/>
    </source>
</evidence>
<reference evidence="2" key="1">
    <citation type="submission" date="2012-06" db="EMBL/GenBank/DDBJ databases">
        <title>Complete sequence of chromosome of Desulfomonile tiedjei DSM 6799.</title>
        <authorList>
            <person name="Lucas S."/>
            <person name="Copeland A."/>
            <person name="Lapidus A."/>
            <person name="Glavina del Rio T."/>
            <person name="Dalin E."/>
            <person name="Tice H."/>
            <person name="Bruce D."/>
            <person name="Goodwin L."/>
            <person name="Pitluck S."/>
            <person name="Peters L."/>
            <person name="Ovchinnikova G."/>
            <person name="Zeytun A."/>
            <person name="Lu M."/>
            <person name="Kyrpides N."/>
            <person name="Mavromatis K."/>
            <person name="Ivanova N."/>
            <person name="Brettin T."/>
            <person name="Detter J.C."/>
            <person name="Han C."/>
            <person name="Larimer F."/>
            <person name="Land M."/>
            <person name="Hauser L."/>
            <person name="Markowitz V."/>
            <person name="Cheng J.-F."/>
            <person name="Hugenholtz P."/>
            <person name="Woyke T."/>
            <person name="Wu D."/>
            <person name="Spring S."/>
            <person name="Schroeder M."/>
            <person name="Brambilla E."/>
            <person name="Klenk H.-P."/>
            <person name="Eisen J.A."/>
        </authorList>
    </citation>
    <scope>NUCLEOTIDE SEQUENCE [LARGE SCALE GENOMIC DNA]</scope>
    <source>
        <strain evidence="2">ATCC 49306 / DSM 6799 / DCB-1</strain>
    </source>
</reference>
<organism evidence="1 2">
    <name type="scientific">Desulfomonile tiedjei (strain ATCC 49306 / DSM 6799 / DCB-1)</name>
    <dbReference type="NCBI Taxonomy" id="706587"/>
    <lineage>
        <taxon>Bacteria</taxon>
        <taxon>Pseudomonadati</taxon>
        <taxon>Thermodesulfobacteriota</taxon>
        <taxon>Desulfomonilia</taxon>
        <taxon>Desulfomonilales</taxon>
        <taxon>Desulfomonilaceae</taxon>
        <taxon>Desulfomonile</taxon>
    </lineage>
</organism>
<proteinExistence type="predicted"/>
<dbReference type="KEGG" id="dti:Desti_3472"/>
<dbReference type="Proteomes" id="UP000006055">
    <property type="component" value="Chromosome"/>
</dbReference>